<keyword evidence="2" id="KW-0732">Signal</keyword>
<protein>
    <recommendedName>
        <fullName evidence="5">CopC domain-containing protein</fullName>
    </recommendedName>
</protein>
<accession>A0A923PU28</accession>
<feature type="signal peptide" evidence="2">
    <location>
        <begin position="1"/>
        <end position="21"/>
    </location>
</feature>
<comment type="caution">
    <text evidence="3">The sequence shown here is derived from an EMBL/GenBank/DDBJ whole genome shotgun (WGS) entry which is preliminary data.</text>
</comment>
<evidence type="ECO:0000313" key="3">
    <source>
        <dbReference type="EMBL" id="MBC6996832.1"/>
    </source>
</evidence>
<feature type="transmembrane region" description="Helical" evidence="1">
    <location>
        <begin position="114"/>
        <end position="136"/>
    </location>
</feature>
<dbReference type="RefSeq" id="WP_187468835.1">
    <property type="nucleotide sequence ID" value="NZ_JACSIT010000154.1"/>
</dbReference>
<name>A0A923PU28_9BACT</name>
<keyword evidence="1" id="KW-0472">Membrane</keyword>
<evidence type="ECO:0000256" key="1">
    <source>
        <dbReference type="SAM" id="Phobius"/>
    </source>
</evidence>
<reference evidence="3" key="1">
    <citation type="submission" date="2020-08" db="EMBL/GenBank/DDBJ databases">
        <title>Lewinella bacteria from marine environments.</title>
        <authorList>
            <person name="Zhong Y."/>
        </authorList>
    </citation>
    <scope>NUCLEOTIDE SEQUENCE</scope>
    <source>
        <strain evidence="3">KCTC 42187</strain>
    </source>
</reference>
<feature type="chain" id="PRO_5037364272" description="CopC domain-containing protein" evidence="2">
    <location>
        <begin position="22"/>
        <end position="145"/>
    </location>
</feature>
<keyword evidence="4" id="KW-1185">Reference proteome</keyword>
<evidence type="ECO:0000256" key="2">
    <source>
        <dbReference type="SAM" id="SignalP"/>
    </source>
</evidence>
<evidence type="ECO:0008006" key="5">
    <source>
        <dbReference type="Google" id="ProtNLM"/>
    </source>
</evidence>
<dbReference type="Proteomes" id="UP000650081">
    <property type="component" value="Unassembled WGS sequence"/>
</dbReference>
<gene>
    <name evidence="3" type="ORF">H9S92_21845</name>
</gene>
<keyword evidence="1" id="KW-0812">Transmembrane</keyword>
<sequence>MRLLPNILCALTILLGAPGLAANISLADPSPVAGQPVRVTFSVPVDTLLVTYRPNSALVRTETVVLPAPSTFAEWTPSSAGLAQLAYLDRTGEIPLKVSHNVSVRFDGLSGSGLAVMILAGLILFGGAGFAFKTLFREDPLSAGR</sequence>
<organism evidence="3 4">
    <name type="scientific">Neolewinella lacunae</name>
    <dbReference type="NCBI Taxonomy" id="1517758"/>
    <lineage>
        <taxon>Bacteria</taxon>
        <taxon>Pseudomonadati</taxon>
        <taxon>Bacteroidota</taxon>
        <taxon>Saprospiria</taxon>
        <taxon>Saprospirales</taxon>
        <taxon>Lewinellaceae</taxon>
        <taxon>Neolewinella</taxon>
    </lineage>
</organism>
<dbReference type="EMBL" id="JACSIT010000154">
    <property type="protein sequence ID" value="MBC6996832.1"/>
    <property type="molecule type" value="Genomic_DNA"/>
</dbReference>
<dbReference type="AlphaFoldDB" id="A0A923PU28"/>
<evidence type="ECO:0000313" key="4">
    <source>
        <dbReference type="Proteomes" id="UP000650081"/>
    </source>
</evidence>
<proteinExistence type="predicted"/>
<keyword evidence="1" id="KW-1133">Transmembrane helix</keyword>